<dbReference type="SUPFAM" id="SSF46689">
    <property type="entry name" value="Homeodomain-like"/>
    <property type="match status" value="1"/>
</dbReference>
<dbReference type="PRINTS" id="PR01590">
    <property type="entry name" value="HTHFIS"/>
</dbReference>
<organism evidence="4 5">
    <name type="scientific">Thiohalobacter thiocyanaticus</name>
    <dbReference type="NCBI Taxonomy" id="585455"/>
    <lineage>
        <taxon>Bacteria</taxon>
        <taxon>Pseudomonadati</taxon>
        <taxon>Pseudomonadota</taxon>
        <taxon>Gammaproteobacteria</taxon>
        <taxon>Thiohalobacterales</taxon>
        <taxon>Thiohalobacteraceae</taxon>
        <taxon>Thiohalobacter</taxon>
    </lineage>
</organism>
<reference evidence="4 5" key="1">
    <citation type="submission" date="2017-05" db="EMBL/GenBank/DDBJ databases">
        <title>Thiocyanate degradation by Thiohalobacter thiocyanaticus FOKN1.</title>
        <authorList>
            <person name="Oshiki M."/>
            <person name="Fukushima T."/>
            <person name="Kawano S."/>
            <person name="Nakagawa J."/>
        </authorList>
    </citation>
    <scope>NUCLEOTIDE SEQUENCE [LARGE SCALE GENOMIC DNA]</scope>
    <source>
        <strain evidence="4 5">FOKN1</strain>
    </source>
</reference>
<evidence type="ECO:0000313" key="5">
    <source>
        <dbReference type="Proteomes" id="UP000218765"/>
    </source>
</evidence>
<keyword evidence="1 2" id="KW-0597">Phosphoprotein</keyword>
<protein>
    <submittedName>
        <fullName evidence="4">Putative two-component response regulator</fullName>
    </submittedName>
</protein>
<dbReference type="CDD" id="cd17563">
    <property type="entry name" value="REC_RegA-like"/>
    <property type="match status" value="1"/>
</dbReference>
<dbReference type="EMBL" id="AP018052">
    <property type="protein sequence ID" value="BAZ93242.1"/>
    <property type="molecule type" value="Genomic_DNA"/>
</dbReference>
<feature type="modified residue" description="4-aspartylphosphate" evidence="2">
    <location>
        <position position="54"/>
    </location>
</feature>
<dbReference type="Gene3D" id="1.10.10.60">
    <property type="entry name" value="Homeodomain-like"/>
    <property type="match status" value="1"/>
</dbReference>
<proteinExistence type="predicted"/>
<dbReference type="InterPro" id="IPR050595">
    <property type="entry name" value="Bact_response_regulator"/>
</dbReference>
<evidence type="ECO:0000259" key="3">
    <source>
        <dbReference type="PROSITE" id="PS50110"/>
    </source>
</evidence>
<dbReference type="InterPro" id="IPR011006">
    <property type="entry name" value="CheY-like_superfamily"/>
</dbReference>
<gene>
    <name evidence="4" type="ORF">FOKN1_0840</name>
</gene>
<evidence type="ECO:0000256" key="1">
    <source>
        <dbReference type="ARBA" id="ARBA00022553"/>
    </source>
</evidence>
<dbReference type="GO" id="GO:0043565">
    <property type="term" value="F:sequence-specific DNA binding"/>
    <property type="evidence" value="ECO:0007669"/>
    <property type="project" value="InterPro"/>
</dbReference>
<dbReference type="Pfam" id="PF00072">
    <property type="entry name" value="Response_reg"/>
    <property type="match status" value="1"/>
</dbReference>
<dbReference type="SUPFAM" id="SSF52172">
    <property type="entry name" value="CheY-like"/>
    <property type="match status" value="1"/>
</dbReference>
<dbReference type="PANTHER" id="PTHR44591:SF3">
    <property type="entry name" value="RESPONSE REGULATORY DOMAIN-CONTAINING PROTEIN"/>
    <property type="match status" value="1"/>
</dbReference>
<dbReference type="AlphaFoldDB" id="A0A1Z4VP95"/>
<accession>A0A1Z4VP95</accession>
<dbReference type="InterPro" id="IPR002197">
    <property type="entry name" value="HTH_Fis"/>
</dbReference>
<feature type="domain" description="Response regulatory" evidence="3">
    <location>
        <begin position="5"/>
        <end position="119"/>
    </location>
</feature>
<dbReference type="Proteomes" id="UP000218765">
    <property type="component" value="Chromosome"/>
</dbReference>
<evidence type="ECO:0000256" key="2">
    <source>
        <dbReference type="PROSITE-ProRule" id="PRU00169"/>
    </source>
</evidence>
<dbReference type="SMART" id="SM00448">
    <property type="entry name" value="REC"/>
    <property type="match status" value="1"/>
</dbReference>
<evidence type="ECO:0000313" key="4">
    <source>
        <dbReference type="EMBL" id="BAZ93242.1"/>
    </source>
</evidence>
<dbReference type="RefSeq" id="WP_096365029.1">
    <property type="nucleotide sequence ID" value="NZ_AP018052.1"/>
</dbReference>
<sequence>MGRERLALIDDDEAFCVALGRALERNGFEVGCAHTPQDALRLVKKLAPTYAVVDLRLGEFSGLPVVEKLCRHDPQMRIVVLTGYASIATAVEAIKLGAIQYLTKPTDPDDLIAAFAQREGDSAVMPAITPLPPRRLEWEYIQRVLHEHDYNISATARALGMHRRTLQRKLQKFPVRE</sequence>
<dbReference type="KEGG" id="ttc:FOKN1_0840"/>
<dbReference type="Gene3D" id="3.40.50.2300">
    <property type="match status" value="1"/>
</dbReference>
<dbReference type="Pfam" id="PF02954">
    <property type="entry name" value="HTH_8"/>
    <property type="match status" value="1"/>
</dbReference>
<dbReference type="PANTHER" id="PTHR44591">
    <property type="entry name" value="STRESS RESPONSE REGULATOR PROTEIN 1"/>
    <property type="match status" value="1"/>
</dbReference>
<dbReference type="OrthoDB" id="9802426at2"/>
<dbReference type="GO" id="GO:0000160">
    <property type="term" value="P:phosphorelay signal transduction system"/>
    <property type="evidence" value="ECO:0007669"/>
    <property type="project" value="InterPro"/>
</dbReference>
<keyword evidence="5" id="KW-1185">Reference proteome</keyword>
<dbReference type="InterPro" id="IPR009057">
    <property type="entry name" value="Homeodomain-like_sf"/>
</dbReference>
<dbReference type="InterPro" id="IPR001789">
    <property type="entry name" value="Sig_transdc_resp-reg_receiver"/>
</dbReference>
<name>A0A1Z4VP95_9GAMM</name>
<dbReference type="PROSITE" id="PS50110">
    <property type="entry name" value="RESPONSE_REGULATORY"/>
    <property type="match status" value="1"/>
</dbReference>